<evidence type="ECO:0000256" key="4">
    <source>
        <dbReference type="ARBA" id="ARBA00022898"/>
    </source>
</evidence>
<dbReference type="EMBL" id="BMUU01000006">
    <property type="protein sequence ID" value="GGY40896.1"/>
    <property type="molecule type" value="Genomic_DNA"/>
</dbReference>
<dbReference type="InterPro" id="IPR015424">
    <property type="entry name" value="PyrdxlP-dep_Trfase"/>
</dbReference>
<keyword evidence="3" id="KW-0210">Decarboxylase</keyword>
<dbReference type="RefSeq" id="WP_190027760.1">
    <property type="nucleotide sequence ID" value="NZ_BMUU01000006.1"/>
</dbReference>
<name>A0ABQ3AB65_9ACTN</name>
<gene>
    <name evidence="8" type="ORF">GCM10010326_38750</name>
</gene>
<accession>A0ABQ3AB65</accession>
<evidence type="ECO:0000256" key="6">
    <source>
        <dbReference type="RuleBase" id="RU000382"/>
    </source>
</evidence>
<comment type="similarity">
    <text evidence="2 6">Belongs to the group II decarboxylase family.</text>
</comment>
<evidence type="ECO:0000256" key="3">
    <source>
        <dbReference type="ARBA" id="ARBA00022793"/>
    </source>
</evidence>
<dbReference type="InterPro" id="IPR010977">
    <property type="entry name" value="Aromatic_deC"/>
</dbReference>
<evidence type="ECO:0000256" key="2">
    <source>
        <dbReference type="ARBA" id="ARBA00009533"/>
    </source>
</evidence>
<dbReference type="PANTHER" id="PTHR11999">
    <property type="entry name" value="GROUP II PYRIDOXAL-5-PHOSPHATE DECARBOXYLASE"/>
    <property type="match status" value="1"/>
</dbReference>
<dbReference type="InterPro" id="IPR002129">
    <property type="entry name" value="PyrdxlP-dep_de-COase"/>
</dbReference>
<organism evidence="8 9">
    <name type="scientific">Streptomyces xanthochromogenes</name>
    <dbReference type="NCBI Taxonomy" id="67384"/>
    <lineage>
        <taxon>Bacteria</taxon>
        <taxon>Bacillati</taxon>
        <taxon>Actinomycetota</taxon>
        <taxon>Actinomycetes</taxon>
        <taxon>Kitasatosporales</taxon>
        <taxon>Streptomycetaceae</taxon>
        <taxon>Streptomyces</taxon>
    </lineage>
</organism>
<comment type="caution">
    <text evidence="8">The sequence shown here is derived from an EMBL/GenBank/DDBJ whole genome shotgun (WGS) entry which is preliminary data.</text>
</comment>
<dbReference type="SUPFAM" id="SSF53383">
    <property type="entry name" value="PLP-dependent transferases"/>
    <property type="match status" value="1"/>
</dbReference>
<dbReference type="Gene3D" id="3.90.1150.10">
    <property type="entry name" value="Aspartate Aminotransferase, domain 1"/>
    <property type="match status" value="1"/>
</dbReference>
<protein>
    <submittedName>
        <fullName evidence="8">Amino acid decarboxylase</fullName>
    </submittedName>
</protein>
<evidence type="ECO:0000313" key="8">
    <source>
        <dbReference type="EMBL" id="GGY40896.1"/>
    </source>
</evidence>
<evidence type="ECO:0000313" key="9">
    <source>
        <dbReference type="Proteomes" id="UP000600946"/>
    </source>
</evidence>
<keyword evidence="5 6" id="KW-0456">Lyase</keyword>
<dbReference type="Gene3D" id="3.40.640.10">
    <property type="entry name" value="Type I PLP-dependent aspartate aminotransferase-like (Major domain)"/>
    <property type="match status" value="1"/>
</dbReference>
<dbReference type="Proteomes" id="UP000600946">
    <property type="component" value="Unassembled WGS sequence"/>
</dbReference>
<dbReference type="InterPro" id="IPR015422">
    <property type="entry name" value="PyrdxlP-dep_Trfase_small"/>
</dbReference>
<evidence type="ECO:0000256" key="5">
    <source>
        <dbReference type="ARBA" id="ARBA00023239"/>
    </source>
</evidence>
<feature type="region of interest" description="Disordered" evidence="7">
    <location>
        <begin position="1"/>
        <end position="26"/>
    </location>
</feature>
<evidence type="ECO:0000256" key="7">
    <source>
        <dbReference type="SAM" id="MobiDB-lite"/>
    </source>
</evidence>
<proteinExistence type="inferred from homology"/>
<sequence>MTHHLRAQDPEQFDETFLPSVPTPPAAHPKVLRDELVAAAEWVSRYLSDLPTGPVNRPMPAEHRARLRAGRLGREPGDLGGVLEFVRDKIAPYPTGNGHPAFFAWINSPPAPAGVIAELLACTINATCGMGENALMDLERGTVRMLASLAGLPQGTGGVLTSGGSMANLLALATARTWFLTRRGSGDGAAYDRDHARLTVYYSAQAHMSVAKAASCIGLPAHRLRPVATDASDRMDLAALRAAITADLDAGLLPFCTVSTLGTTATGAVDPLEPITEVCRSAGMWHHADGAWGGLGATVPALAPLYRGVGGLDSMTVDPHKTLSVPVGCGALLVSDPEHLHTAFAHQASYLVADEADGADAAPWLSHATIELTRPGTRALALWATLHHLGRDGVAGMLTQQLALAAELRERIVAEPRLDLLAGGPWPVACFRIADPRCVAPDALHTHVARRVQENGRAYLATVTVRGRTVLRACVCNYRTTSEELDLLVREVLHAADADGRPGPAVKGQRSNGR</sequence>
<keyword evidence="4 6" id="KW-0663">Pyridoxal phosphate</keyword>
<dbReference type="InterPro" id="IPR015421">
    <property type="entry name" value="PyrdxlP-dep_Trfase_major"/>
</dbReference>
<comment type="cofactor">
    <cofactor evidence="1 6">
        <name>pyridoxal 5'-phosphate</name>
        <dbReference type="ChEBI" id="CHEBI:597326"/>
    </cofactor>
</comment>
<reference evidence="9" key="1">
    <citation type="journal article" date="2019" name="Int. J. Syst. Evol. Microbiol.">
        <title>The Global Catalogue of Microorganisms (GCM) 10K type strain sequencing project: providing services to taxonomists for standard genome sequencing and annotation.</title>
        <authorList>
            <consortium name="The Broad Institute Genomics Platform"/>
            <consortium name="The Broad Institute Genome Sequencing Center for Infectious Disease"/>
            <person name="Wu L."/>
            <person name="Ma J."/>
        </authorList>
    </citation>
    <scope>NUCLEOTIDE SEQUENCE [LARGE SCALE GENOMIC DNA]</scope>
    <source>
        <strain evidence="9">JCM 4594</strain>
    </source>
</reference>
<dbReference type="Gene3D" id="3.90.1150.170">
    <property type="match status" value="1"/>
</dbReference>
<keyword evidence="9" id="KW-1185">Reference proteome</keyword>
<dbReference type="Pfam" id="PF00282">
    <property type="entry name" value="Pyridoxal_deC"/>
    <property type="match status" value="1"/>
</dbReference>
<dbReference type="GeneID" id="96291818"/>
<dbReference type="PANTHER" id="PTHR11999:SF70">
    <property type="entry name" value="MIP05841P"/>
    <property type="match status" value="1"/>
</dbReference>
<evidence type="ECO:0000256" key="1">
    <source>
        <dbReference type="ARBA" id="ARBA00001933"/>
    </source>
</evidence>